<keyword evidence="2 4" id="KW-0732">Signal</keyword>
<reference evidence="6" key="1">
    <citation type="submission" date="2018-05" db="EMBL/GenBank/DDBJ databases">
        <title>Zavarzinia sp. HR-AS.</title>
        <authorList>
            <person name="Lee Y."/>
            <person name="Jeon C.O."/>
        </authorList>
    </citation>
    <scope>NUCLEOTIDE SEQUENCE [LARGE SCALE GENOMIC DNA]</scope>
    <source>
        <strain evidence="6">DSM 1231</strain>
    </source>
</reference>
<evidence type="ECO:0000256" key="4">
    <source>
        <dbReference type="SAM" id="SignalP"/>
    </source>
</evidence>
<protein>
    <submittedName>
        <fullName evidence="5">Fe(3+) ABC transporter substrate-binding protein</fullName>
    </submittedName>
</protein>
<keyword evidence="6" id="KW-1185">Reference proteome</keyword>
<dbReference type="AlphaFoldDB" id="A0A317EAC4"/>
<evidence type="ECO:0000256" key="3">
    <source>
        <dbReference type="PIRSR" id="PIRSR002825-1"/>
    </source>
</evidence>
<feature type="chain" id="PRO_5016234442" evidence="4">
    <location>
        <begin position="22"/>
        <end position="337"/>
    </location>
</feature>
<comment type="caution">
    <text evidence="5">The sequence shown here is derived from an EMBL/GenBank/DDBJ whole genome shotgun (WGS) entry which is preliminary data.</text>
</comment>
<organism evidence="5 6">
    <name type="scientific">Zavarzinia compransoris</name>
    <dbReference type="NCBI Taxonomy" id="1264899"/>
    <lineage>
        <taxon>Bacteria</taxon>
        <taxon>Pseudomonadati</taxon>
        <taxon>Pseudomonadota</taxon>
        <taxon>Alphaproteobacteria</taxon>
        <taxon>Rhodospirillales</taxon>
        <taxon>Zavarziniaceae</taxon>
        <taxon>Zavarzinia</taxon>
    </lineage>
</organism>
<dbReference type="InterPro" id="IPR026045">
    <property type="entry name" value="Ferric-bd"/>
</dbReference>
<keyword evidence="3" id="KW-0479">Metal-binding</keyword>
<dbReference type="GO" id="GO:0030288">
    <property type="term" value="C:outer membrane-bounded periplasmic space"/>
    <property type="evidence" value="ECO:0007669"/>
    <property type="project" value="TreeGrafter"/>
</dbReference>
<keyword evidence="3" id="KW-0408">Iron</keyword>
<dbReference type="PANTHER" id="PTHR30006:SF15">
    <property type="entry name" value="IRON-UTILIZATION PERIPLASMIC PROTEIN"/>
    <property type="match status" value="1"/>
</dbReference>
<dbReference type="CDD" id="cd13542">
    <property type="entry name" value="PBP2_FutA1_ilke"/>
    <property type="match status" value="1"/>
</dbReference>
<dbReference type="Gene3D" id="3.40.190.10">
    <property type="entry name" value="Periplasmic binding protein-like II"/>
    <property type="match status" value="2"/>
</dbReference>
<evidence type="ECO:0000313" key="6">
    <source>
        <dbReference type="Proteomes" id="UP000246077"/>
    </source>
</evidence>
<dbReference type="Proteomes" id="UP000246077">
    <property type="component" value="Unassembled WGS sequence"/>
</dbReference>
<dbReference type="Pfam" id="PF13416">
    <property type="entry name" value="SBP_bac_8"/>
    <property type="match status" value="1"/>
</dbReference>
<evidence type="ECO:0000256" key="1">
    <source>
        <dbReference type="ARBA" id="ARBA00008520"/>
    </source>
</evidence>
<feature type="signal peptide" evidence="4">
    <location>
        <begin position="1"/>
        <end position="21"/>
    </location>
</feature>
<feature type="binding site" evidence="3">
    <location>
        <position position="219"/>
    </location>
    <ligand>
        <name>Fe cation</name>
        <dbReference type="ChEBI" id="CHEBI:24875"/>
    </ligand>
</feature>
<dbReference type="PIRSF" id="PIRSF002825">
    <property type="entry name" value="CfbpA"/>
    <property type="match status" value="1"/>
</dbReference>
<comment type="similarity">
    <text evidence="1">Belongs to the bacterial solute-binding protein 1 family.</text>
</comment>
<dbReference type="PANTHER" id="PTHR30006">
    <property type="entry name" value="THIAMINE-BINDING PERIPLASMIC PROTEIN-RELATED"/>
    <property type="match status" value="1"/>
</dbReference>
<dbReference type="RefSeq" id="WP_109919134.1">
    <property type="nucleotide sequence ID" value="NZ_QGLF01000001.1"/>
</dbReference>
<feature type="binding site" evidence="3">
    <location>
        <position position="218"/>
    </location>
    <ligand>
        <name>Fe cation</name>
        <dbReference type="ChEBI" id="CHEBI:24875"/>
    </ligand>
</feature>
<feature type="binding site" evidence="3">
    <location>
        <position position="31"/>
    </location>
    <ligand>
        <name>Fe cation</name>
        <dbReference type="ChEBI" id="CHEBI:24875"/>
    </ligand>
</feature>
<dbReference type="EMBL" id="QGLF01000001">
    <property type="protein sequence ID" value="PWR23100.1"/>
    <property type="molecule type" value="Genomic_DNA"/>
</dbReference>
<dbReference type="OrthoDB" id="9769567at2"/>
<dbReference type="GO" id="GO:0046872">
    <property type="term" value="F:metal ion binding"/>
    <property type="evidence" value="ECO:0007669"/>
    <property type="project" value="UniProtKB-KW"/>
</dbReference>
<proteinExistence type="inferred from homology"/>
<dbReference type="InterPro" id="IPR006059">
    <property type="entry name" value="SBP"/>
</dbReference>
<evidence type="ECO:0000256" key="2">
    <source>
        <dbReference type="ARBA" id="ARBA00022729"/>
    </source>
</evidence>
<name>A0A317EAC4_9PROT</name>
<evidence type="ECO:0000313" key="5">
    <source>
        <dbReference type="EMBL" id="PWR23100.1"/>
    </source>
</evidence>
<dbReference type="SUPFAM" id="SSF53850">
    <property type="entry name" value="Periplasmic binding protein-like II"/>
    <property type="match status" value="1"/>
</dbReference>
<accession>A0A317EAC4</accession>
<sequence length="337" mass="36511">MRRLLATFALGLGLAATGAQAQELNIYSSRHYPSDEILFGKFKEETGITVNLIQGKAPELIERIKLEGANSPADIFITTDAANLWRAQDAGLFQPVTSPALEKSVPDQFHEPTGLWYAFATRARVLVYSKEKVKPEELSTYEALATPAWKGRVLSRSSNNEYVQSMTAALVAHWGVEKTEAWAKGLVANFARDPKGGDTDQIKAVAAGDADVAIVNHYYFARLVGSDKKADQDVVAKVALFFPDQQGNGTHVNVSGAGVVKNAPNKDAAIKFLEYLASPHAQAIFAEANNEFPILADVAPSSVVQSFGPFKRDTLPIVELGRNNAAAVQLLDRAGWK</sequence>
<gene>
    <name evidence="5" type="ORF">DKG75_00560</name>
</gene>